<feature type="region of interest" description="Disordered" evidence="3">
    <location>
        <begin position="52"/>
        <end position="91"/>
    </location>
</feature>
<feature type="compositionally biased region" description="Basic and acidic residues" evidence="3">
    <location>
        <begin position="234"/>
        <end position="244"/>
    </location>
</feature>
<dbReference type="PROSITE" id="PS50118">
    <property type="entry name" value="HMG_BOX_2"/>
    <property type="match status" value="1"/>
</dbReference>
<comment type="caution">
    <text evidence="5">The sequence shown here is derived from an EMBL/GenBank/DDBJ whole genome shotgun (WGS) entry which is preliminary data.</text>
</comment>
<name>A0AAD2FJZ2_9STRA</name>
<dbReference type="InterPro" id="IPR036910">
    <property type="entry name" value="HMG_box_dom_sf"/>
</dbReference>
<evidence type="ECO:0000256" key="3">
    <source>
        <dbReference type="SAM" id="MobiDB-lite"/>
    </source>
</evidence>
<dbReference type="PANTHER" id="PTHR48112:SF15">
    <property type="entry name" value="HMG BOX DOMAIN-CONTAINING PROTEIN"/>
    <property type="match status" value="1"/>
</dbReference>
<dbReference type="AlphaFoldDB" id="A0AAD2FJZ2"/>
<dbReference type="CDD" id="cd00084">
    <property type="entry name" value="HMG-box_SF"/>
    <property type="match status" value="1"/>
</dbReference>
<feature type="DNA-binding region" description="HMG box" evidence="2">
    <location>
        <begin position="87"/>
        <end position="173"/>
    </location>
</feature>
<reference evidence="5" key="1">
    <citation type="submission" date="2023-08" db="EMBL/GenBank/DDBJ databases">
        <authorList>
            <person name="Audoor S."/>
            <person name="Bilcke G."/>
        </authorList>
    </citation>
    <scope>NUCLEOTIDE SEQUENCE</scope>
</reference>
<dbReference type="Pfam" id="PF09011">
    <property type="entry name" value="HMG_box_2"/>
    <property type="match status" value="1"/>
</dbReference>
<dbReference type="Gene3D" id="1.10.30.10">
    <property type="entry name" value="High mobility group box domain"/>
    <property type="match status" value="1"/>
</dbReference>
<sequence length="344" mass="38679">MNIPQPIESSAFPSFHESPLERAISKSIQTASPGIHQDRGWDALPMKKVKASKSICGTRKMKKSASKTIQKKETQGKKKWKKPKGKPNRPLSAYNLFFRKQRATMLGDDIPTPMMEILKKRVHCKTHGKIGFAEMAREIGRRWKSLDPESKKEFDDMAKEERQRYVIKLEEWKESLRAKEDTRALDTLSNAASSVSDSESIHSCEKSVDSTLEGARITSSTSLIVRSDPACGNETKRVPSRRAEPQSLTHMPTRVHAPLKPSPSYYERVAAGTTFPMASSFPVLHQDRLLLQQMLMNQAPALGANTTLQEQMLSGAIPPTASELAFLAQTQYRRQQMIAALFQR</sequence>
<dbReference type="GO" id="GO:0003677">
    <property type="term" value="F:DNA binding"/>
    <property type="evidence" value="ECO:0007669"/>
    <property type="project" value="UniProtKB-UniRule"/>
</dbReference>
<evidence type="ECO:0000259" key="4">
    <source>
        <dbReference type="PROSITE" id="PS50118"/>
    </source>
</evidence>
<dbReference type="InterPro" id="IPR009071">
    <property type="entry name" value="HMG_box_dom"/>
</dbReference>
<protein>
    <recommendedName>
        <fullName evidence="4">HMG box domain-containing protein</fullName>
    </recommendedName>
</protein>
<organism evidence="5 6">
    <name type="scientific">Cylindrotheca closterium</name>
    <dbReference type="NCBI Taxonomy" id="2856"/>
    <lineage>
        <taxon>Eukaryota</taxon>
        <taxon>Sar</taxon>
        <taxon>Stramenopiles</taxon>
        <taxon>Ochrophyta</taxon>
        <taxon>Bacillariophyta</taxon>
        <taxon>Bacillariophyceae</taxon>
        <taxon>Bacillariophycidae</taxon>
        <taxon>Bacillariales</taxon>
        <taxon>Bacillariaceae</taxon>
        <taxon>Cylindrotheca</taxon>
    </lineage>
</organism>
<dbReference type="PANTHER" id="PTHR48112">
    <property type="entry name" value="HIGH MOBILITY GROUP PROTEIN DSP1"/>
    <property type="match status" value="1"/>
</dbReference>
<evidence type="ECO:0000313" key="6">
    <source>
        <dbReference type="Proteomes" id="UP001295423"/>
    </source>
</evidence>
<evidence type="ECO:0000256" key="2">
    <source>
        <dbReference type="PROSITE-ProRule" id="PRU00267"/>
    </source>
</evidence>
<dbReference type="EMBL" id="CAKOGP040001446">
    <property type="protein sequence ID" value="CAJ1945672.1"/>
    <property type="molecule type" value="Genomic_DNA"/>
</dbReference>
<evidence type="ECO:0000256" key="1">
    <source>
        <dbReference type="ARBA" id="ARBA00023125"/>
    </source>
</evidence>
<keyword evidence="6" id="KW-1185">Reference proteome</keyword>
<feature type="compositionally biased region" description="Basic residues" evidence="3">
    <location>
        <begin position="77"/>
        <end position="87"/>
    </location>
</feature>
<dbReference type="SUPFAM" id="SSF47095">
    <property type="entry name" value="HMG-box"/>
    <property type="match status" value="1"/>
</dbReference>
<dbReference type="InterPro" id="IPR050342">
    <property type="entry name" value="HMGB"/>
</dbReference>
<accession>A0AAD2FJZ2</accession>
<evidence type="ECO:0000313" key="5">
    <source>
        <dbReference type="EMBL" id="CAJ1945672.1"/>
    </source>
</evidence>
<gene>
    <name evidence="5" type="ORF">CYCCA115_LOCUS9817</name>
</gene>
<feature type="domain" description="HMG box" evidence="4">
    <location>
        <begin position="87"/>
        <end position="173"/>
    </location>
</feature>
<feature type="region of interest" description="Disordered" evidence="3">
    <location>
        <begin position="229"/>
        <end position="260"/>
    </location>
</feature>
<keyword evidence="1 2" id="KW-0238">DNA-binding</keyword>
<proteinExistence type="predicted"/>
<dbReference type="SMART" id="SM00398">
    <property type="entry name" value="HMG"/>
    <property type="match status" value="1"/>
</dbReference>
<dbReference type="GO" id="GO:0005634">
    <property type="term" value="C:nucleus"/>
    <property type="evidence" value="ECO:0007669"/>
    <property type="project" value="UniProtKB-UniRule"/>
</dbReference>
<keyword evidence="2" id="KW-0539">Nucleus</keyword>
<dbReference type="Proteomes" id="UP001295423">
    <property type="component" value="Unassembled WGS sequence"/>
</dbReference>